<feature type="domain" description="FAD-binding PCMH-type" evidence="5">
    <location>
        <begin position="302"/>
        <end position="489"/>
    </location>
</feature>
<dbReference type="Pfam" id="PF01565">
    <property type="entry name" value="FAD_binding_4"/>
    <property type="match status" value="1"/>
</dbReference>
<sequence length="1141" mass="124012">MATLDDLKVALKTSAASTASSSSRQPLSDSQYSIAFGILLDGASGSTYQSFIIPQLSRLLEAVQRPNGQISVLEIGPGPQSVLGQLPLHLRQGIGRYTAFEPNGVSASMLEKWLLTTSTTEVPFPSLGGLPRIHVKPFTNKPEDNEHGEDKFDIILFCHSMYGMKPRSEFITQALGMLTEKVDSGTVIVFHRDTSLAVDGLVCRHTASFPSGIVSIPDEDKPLDHFSCLIAGGFTQDDGNAQLEWRQICRTLCMRDKAHPSHLLFRDPGIMMAFTRDETALPELTAQVSLVVERQVKNRQARRHRTAFVVRPTEPCQVQTCVYWALKHRTTLAVIGGSHGGHCLQPNVVSVDMAAFNSVEIVRKEKTGLGEDLIVAGAGCKTEDIIKKAMAVGLTVPLGSCPSVGAGLWLQGGINHLARLRGLTCDAVVGAVMVSVKSGRVLLLGQVPGQYQPDGAVRPDNEADLLWALKGAGTNFGIVISVVFRASAAMNYSIWQWNTLFLHTPDARQRLADFGPALANELPRDASADVFLYYDADRLCIAVSLSRCSDAAQGIQPVTAPPLAATAFLGPEQCSKSVDVVGLYDTEMYISTLHGGHSGGKTSSFKRCIFLRGIGELDVPDLLLAAVENRPSPLCYLHLLHAGGAAAQVAVHATAFGCRNWTYACVITGVWPRDQDGTATARAAVDWVYHVANKLLPFSAGVYGADLGPDPRDERLAVHAFGPNRLRLACLKRSQDPLNVLAYVCPLLGQAPKHRLIIITTGKHGAGKDYCSELWAGTLMQRTPEGLQARVISISDATKQEYAAATGADLARLRHDRAYKEEHRLALTRFFQDQLLLQPRLRENHFLRAVYEASADVDVLIITGMRDEDPVARFSHLVPHTRLIEVRVTASRETRQARRQLLDEDAGDGDDDAESSAWMPTVRFHHEGTGDEAVQRFAERVLVRFVHEDLRRLQGMVRVVPNFPRVGMQFRHVLDIVQQPGGLALCTALLRTHFTGDWAEIDAIACCEAGGFLFAPTLAAEVGKPLAVIRHAGKLPPTTLSIVKSTSHISSSPVKDTKEAKIGADDSVLSNCRSVVVVDDVLASGNTLCDVLRLLGKAGIAPECINVLVVAEFPCHRGREKLRQHGFGRVTISSLLIYTGA</sequence>
<evidence type="ECO:0000256" key="4">
    <source>
        <dbReference type="ARBA" id="ARBA00023002"/>
    </source>
</evidence>
<dbReference type="GO" id="GO:0005737">
    <property type="term" value="C:cytoplasm"/>
    <property type="evidence" value="ECO:0007669"/>
    <property type="project" value="InterPro"/>
</dbReference>
<dbReference type="CDD" id="cd06223">
    <property type="entry name" value="PRTases_typeI"/>
    <property type="match status" value="1"/>
</dbReference>
<gene>
    <name evidence="6" type="ORF">A9K55_006847</name>
</gene>
<dbReference type="GO" id="GO:0019287">
    <property type="term" value="P:isopentenyl diphosphate biosynthetic process, mevalonate pathway"/>
    <property type="evidence" value="ECO:0007669"/>
    <property type="project" value="UniProtKB-UniPathway"/>
</dbReference>
<dbReference type="VEuPathDB" id="FungiDB:A9K55_006847"/>
<protein>
    <submittedName>
        <fullName evidence="6">Phosphoribosyl transferase</fullName>
    </submittedName>
</protein>
<dbReference type="InterPro" id="IPR006094">
    <property type="entry name" value="Oxid_FAD_bind_N"/>
</dbReference>
<dbReference type="GO" id="GO:0016491">
    <property type="term" value="F:oxidoreductase activity"/>
    <property type="evidence" value="ECO:0007669"/>
    <property type="project" value="UniProtKB-KW"/>
</dbReference>
<dbReference type="InterPro" id="IPR036318">
    <property type="entry name" value="FAD-bd_PCMH-like_sf"/>
</dbReference>
<dbReference type="Gene3D" id="3.40.50.150">
    <property type="entry name" value="Vaccinia Virus protein VP39"/>
    <property type="match status" value="1"/>
</dbReference>
<dbReference type="Proteomes" id="UP000323067">
    <property type="component" value="Chromosome vi"/>
</dbReference>
<dbReference type="GO" id="GO:0006695">
    <property type="term" value="P:cholesterol biosynthetic process"/>
    <property type="evidence" value="ECO:0007669"/>
    <property type="project" value="InterPro"/>
</dbReference>
<dbReference type="VEuPathDB" id="FungiDB:CCM_02051"/>
<name>A0A2H4SCX1_CORMI</name>
<dbReference type="InterPro" id="IPR029063">
    <property type="entry name" value="SAM-dependent_MTases_sf"/>
</dbReference>
<evidence type="ECO:0000256" key="1">
    <source>
        <dbReference type="ARBA" id="ARBA00005466"/>
    </source>
</evidence>
<dbReference type="EMBL" id="CP023323">
    <property type="protein sequence ID" value="ATY60943.1"/>
    <property type="molecule type" value="Genomic_DNA"/>
</dbReference>
<evidence type="ECO:0000256" key="2">
    <source>
        <dbReference type="ARBA" id="ARBA00022630"/>
    </source>
</evidence>
<dbReference type="AlphaFoldDB" id="A0A2H4SCX1"/>
<keyword evidence="4" id="KW-0560">Oxidoreductase</keyword>
<keyword evidence="6" id="KW-0808">Transferase</keyword>
<dbReference type="InterPro" id="IPR016169">
    <property type="entry name" value="FAD-bd_PCMH_sub2"/>
</dbReference>
<dbReference type="SUPFAM" id="SSF56176">
    <property type="entry name" value="FAD-binding/transporter-associated domain-like"/>
    <property type="match status" value="1"/>
</dbReference>
<dbReference type="UniPathway" id="UPA00057">
    <property type="reaction ID" value="UER00099"/>
</dbReference>
<proteinExistence type="inferred from homology"/>
<dbReference type="InterPro" id="IPR027417">
    <property type="entry name" value="P-loop_NTPase"/>
</dbReference>
<dbReference type="PANTHER" id="PTHR42973:SF25">
    <property type="entry name" value="PHOSPHOMEVALONATE KINASE"/>
    <property type="match status" value="1"/>
</dbReference>
<dbReference type="PROSITE" id="PS51387">
    <property type="entry name" value="FAD_PCMH"/>
    <property type="match status" value="1"/>
</dbReference>
<dbReference type="Gene3D" id="3.40.50.2020">
    <property type="match status" value="1"/>
</dbReference>
<dbReference type="PANTHER" id="PTHR42973">
    <property type="entry name" value="BINDING OXIDOREDUCTASE, PUTATIVE (AFU_ORTHOLOGUE AFUA_1G17690)-RELATED"/>
    <property type="match status" value="1"/>
</dbReference>
<dbReference type="Pfam" id="PF04275">
    <property type="entry name" value="P-mevalo_kinase"/>
    <property type="match status" value="1"/>
</dbReference>
<dbReference type="Gene3D" id="3.30.465.10">
    <property type="match status" value="1"/>
</dbReference>
<dbReference type="InterPro" id="IPR016166">
    <property type="entry name" value="FAD-bd_PCMH"/>
</dbReference>
<comment type="similarity">
    <text evidence="1">Belongs to the oxygen-dependent FAD-linked oxidoreductase family.</text>
</comment>
<dbReference type="GO" id="GO:0071949">
    <property type="term" value="F:FAD binding"/>
    <property type="evidence" value="ECO:0007669"/>
    <property type="project" value="InterPro"/>
</dbReference>
<evidence type="ECO:0000313" key="7">
    <source>
        <dbReference type="Proteomes" id="UP000323067"/>
    </source>
</evidence>
<organism evidence="6 7">
    <name type="scientific">Cordyceps militaris</name>
    <name type="common">Caterpillar fungus</name>
    <name type="synonym">Clavaria militaris</name>
    <dbReference type="NCBI Taxonomy" id="73501"/>
    <lineage>
        <taxon>Eukaryota</taxon>
        <taxon>Fungi</taxon>
        <taxon>Dikarya</taxon>
        <taxon>Ascomycota</taxon>
        <taxon>Pezizomycotina</taxon>
        <taxon>Sordariomycetes</taxon>
        <taxon>Hypocreomycetidae</taxon>
        <taxon>Hypocreales</taxon>
        <taxon>Cordycipitaceae</taxon>
        <taxon>Cordyceps</taxon>
    </lineage>
</organism>
<dbReference type="Gene3D" id="3.40.462.20">
    <property type="match status" value="1"/>
</dbReference>
<accession>A0A2H4SCX1</accession>
<dbReference type="OrthoDB" id="363185at2759"/>
<dbReference type="InterPro" id="IPR005919">
    <property type="entry name" value="Pmev_kin_anim"/>
</dbReference>
<reference evidence="6 7" key="1">
    <citation type="journal article" date="2017" name="BMC Genomics">
        <title>Chromosome level assembly and secondary metabolite potential of the parasitic fungus Cordyceps militaris.</title>
        <authorList>
            <person name="Kramer G.J."/>
            <person name="Nodwell J.R."/>
        </authorList>
    </citation>
    <scope>NUCLEOTIDE SEQUENCE [LARGE SCALE GENOMIC DNA]</scope>
    <source>
        <strain evidence="6 7">ATCC 34164</strain>
    </source>
</reference>
<dbReference type="InterPro" id="IPR000836">
    <property type="entry name" value="PRTase_dom"/>
</dbReference>
<dbReference type="GO" id="GO:0004631">
    <property type="term" value="F:phosphomevalonate kinase activity"/>
    <property type="evidence" value="ECO:0007669"/>
    <property type="project" value="InterPro"/>
</dbReference>
<dbReference type="InterPro" id="IPR050416">
    <property type="entry name" value="FAD-linked_Oxidoreductase"/>
</dbReference>
<evidence type="ECO:0000313" key="6">
    <source>
        <dbReference type="EMBL" id="ATY60943.1"/>
    </source>
</evidence>
<keyword evidence="3" id="KW-0274">FAD</keyword>
<dbReference type="Gene3D" id="3.40.50.300">
    <property type="entry name" value="P-loop containing nucleotide triphosphate hydrolases"/>
    <property type="match status" value="1"/>
</dbReference>
<dbReference type="InterPro" id="IPR029057">
    <property type="entry name" value="PRTase-like"/>
</dbReference>
<evidence type="ECO:0000256" key="3">
    <source>
        <dbReference type="ARBA" id="ARBA00022827"/>
    </source>
</evidence>
<evidence type="ECO:0000259" key="5">
    <source>
        <dbReference type="PROSITE" id="PS51387"/>
    </source>
</evidence>
<dbReference type="SUPFAM" id="SSF53271">
    <property type="entry name" value="PRTase-like"/>
    <property type="match status" value="1"/>
</dbReference>
<keyword evidence="2" id="KW-0285">Flavoprotein</keyword>
<dbReference type="Pfam" id="PF00156">
    <property type="entry name" value="Pribosyltran"/>
    <property type="match status" value="1"/>
</dbReference>